<feature type="region of interest" description="Disordered" evidence="1">
    <location>
        <begin position="83"/>
        <end position="105"/>
    </location>
</feature>
<keyword evidence="4" id="KW-1185">Reference proteome</keyword>
<evidence type="ECO:0000256" key="1">
    <source>
        <dbReference type="SAM" id="MobiDB-lite"/>
    </source>
</evidence>
<dbReference type="AlphaFoldDB" id="A0A3R7CKJ1"/>
<evidence type="ECO:0008006" key="5">
    <source>
        <dbReference type="Google" id="ProtNLM"/>
    </source>
</evidence>
<dbReference type="Proteomes" id="UP000286415">
    <property type="component" value="Unassembled WGS sequence"/>
</dbReference>
<sequence>MFKLMTITLTLVLSCKVQLGAAMPPEGSTRIVILSGCPSLDKGSQEAEVGFEPRTFRNWNMRRPGAAHSVAWNIRLTETRGLRLPDEPQEERNRSWAAEEFSATL</sequence>
<accession>A0A3R7CKJ1</accession>
<dbReference type="InParanoid" id="A0A3R7CKJ1"/>
<reference evidence="3 4" key="1">
    <citation type="journal article" date="2018" name="Biotechnol. Adv.">
        <title>Improved genomic resources and new bioinformatic workflow for the carcinogenic parasite Clonorchis sinensis: Biotechnological implications.</title>
        <authorList>
            <person name="Wang D."/>
            <person name="Korhonen P.K."/>
            <person name="Gasser R.B."/>
            <person name="Young N.D."/>
        </authorList>
    </citation>
    <scope>NUCLEOTIDE SEQUENCE [LARGE SCALE GENOMIC DNA]</scope>
    <source>
        <strain evidence="3">Cs-k2</strain>
    </source>
</reference>
<comment type="caution">
    <text evidence="3">The sequence shown here is derived from an EMBL/GenBank/DDBJ whole genome shotgun (WGS) entry which is preliminary data.</text>
</comment>
<evidence type="ECO:0000313" key="3">
    <source>
        <dbReference type="EMBL" id="KAG5454707.1"/>
    </source>
</evidence>
<protein>
    <recommendedName>
        <fullName evidence="5">Secreted protein</fullName>
    </recommendedName>
</protein>
<name>A0A3R7CKJ1_CLOSI</name>
<reference evidence="3 4" key="2">
    <citation type="journal article" date="2021" name="Genomics">
        <title>High-quality reference genome for Clonorchis sinensis.</title>
        <authorList>
            <person name="Young N.D."/>
            <person name="Stroehlein A.J."/>
            <person name="Kinkar L."/>
            <person name="Wang T."/>
            <person name="Sohn W.M."/>
            <person name="Chang B.C.H."/>
            <person name="Kaur P."/>
            <person name="Weisz D."/>
            <person name="Dudchenko O."/>
            <person name="Aiden E.L."/>
            <person name="Korhonen P.K."/>
            <person name="Gasser R.B."/>
        </authorList>
    </citation>
    <scope>NUCLEOTIDE SEQUENCE [LARGE SCALE GENOMIC DNA]</scope>
    <source>
        <strain evidence="3">Cs-k2</strain>
    </source>
</reference>
<dbReference type="PROSITE" id="PS51257">
    <property type="entry name" value="PROKAR_LIPOPROTEIN"/>
    <property type="match status" value="1"/>
</dbReference>
<dbReference type="EMBL" id="NIRI02000005">
    <property type="protein sequence ID" value="KAG5454707.1"/>
    <property type="molecule type" value="Genomic_DNA"/>
</dbReference>
<evidence type="ECO:0000313" key="4">
    <source>
        <dbReference type="Proteomes" id="UP000286415"/>
    </source>
</evidence>
<feature type="signal peptide" evidence="2">
    <location>
        <begin position="1"/>
        <end position="22"/>
    </location>
</feature>
<proteinExistence type="predicted"/>
<gene>
    <name evidence="3" type="ORF">CSKR_104919</name>
</gene>
<feature type="compositionally biased region" description="Basic and acidic residues" evidence="1">
    <location>
        <begin position="83"/>
        <end position="94"/>
    </location>
</feature>
<feature type="chain" id="PRO_5043545800" description="Secreted protein" evidence="2">
    <location>
        <begin position="23"/>
        <end position="105"/>
    </location>
</feature>
<evidence type="ECO:0000256" key="2">
    <source>
        <dbReference type="SAM" id="SignalP"/>
    </source>
</evidence>
<dbReference type="OrthoDB" id="10473856at2759"/>
<keyword evidence="2" id="KW-0732">Signal</keyword>
<organism evidence="3 4">
    <name type="scientific">Clonorchis sinensis</name>
    <name type="common">Chinese liver fluke</name>
    <dbReference type="NCBI Taxonomy" id="79923"/>
    <lineage>
        <taxon>Eukaryota</taxon>
        <taxon>Metazoa</taxon>
        <taxon>Spiralia</taxon>
        <taxon>Lophotrochozoa</taxon>
        <taxon>Platyhelminthes</taxon>
        <taxon>Trematoda</taxon>
        <taxon>Digenea</taxon>
        <taxon>Opisthorchiida</taxon>
        <taxon>Opisthorchiata</taxon>
        <taxon>Opisthorchiidae</taxon>
        <taxon>Clonorchis</taxon>
    </lineage>
</organism>